<comment type="subcellular location">
    <subcellularLocation>
        <location evidence="1">Membrane</location>
        <topology evidence="1">Multi-pass membrane protein</topology>
    </subcellularLocation>
</comment>
<evidence type="ECO:0000256" key="2">
    <source>
        <dbReference type="ARBA" id="ARBA00022692"/>
    </source>
</evidence>
<dbReference type="PANTHER" id="PTHR37422:SF23">
    <property type="entry name" value="TEICHURONIC ACID BIOSYNTHESIS PROTEIN TUAE"/>
    <property type="match status" value="1"/>
</dbReference>
<dbReference type="GO" id="GO:0016874">
    <property type="term" value="F:ligase activity"/>
    <property type="evidence" value="ECO:0007669"/>
    <property type="project" value="UniProtKB-KW"/>
</dbReference>
<dbReference type="SUPFAM" id="SSF48452">
    <property type="entry name" value="TPR-like"/>
    <property type="match status" value="1"/>
</dbReference>
<accession>A0A8J6Y714</accession>
<sequence>MAEPRSASSTLPILLPCSLILALALAPPETRGESAAGCAALIALLALQASATRPAPVLSKALLLLAALSWPIILVSAAPGKAIGPLAVWVLALAAGFGAARLVTGNRTEGWIAGTLALAGALAGLHGLVQRFWTLPRLAAELAQRTDIAYHQQILDRVLDGRAFGTFSTPAALGGFMALALPVTLVLARQAGGRNRALFSLAALLQVGGLVSAASATALISLAVALALAGLIGLGSTGARRLLLVAVLVVVTGGVLLALLRGAEILNPDHGNNPLRLRAGNIRIAGEMAADHPWIGVGPGGYGERYPGYRMAGDNESMHVHNLPMELAAEFGIPAGSMLTVLFFVLFMAPLAGERHRRSTSPTWRSGAAIGLAAFAIHNLADYTAYMPSLLWMAALLLGTLIGTEDKKQGHRPQGLETASLAVVVLAAVVTALGGLASNARLDALAAEARSEPVPALEFAERAVALAPWDPDSRLLKVRLHLAGGSFPEAVAEADAVIRLAPFRPSARGLRSLARQQSGDLTGAWSDALEAARLYPVDLDYRGRAAGLGQVVQGGLPGD</sequence>
<organism evidence="7 8">
    <name type="scientific">Candidatus Polarisedimenticola svalbardensis</name>
    <dbReference type="NCBI Taxonomy" id="2886004"/>
    <lineage>
        <taxon>Bacteria</taxon>
        <taxon>Pseudomonadati</taxon>
        <taxon>Acidobacteriota</taxon>
        <taxon>Candidatus Polarisedimenticolia</taxon>
        <taxon>Candidatus Polarisedimenticolales</taxon>
        <taxon>Candidatus Polarisedimenticolaceae</taxon>
        <taxon>Candidatus Polarisedimenticola</taxon>
    </lineage>
</organism>
<evidence type="ECO:0000256" key="3">
    <source>
        <dbReference type="ARBA" id="ARBA00022989"/>
    </source>
</evidence>
<feature type="transmembrane region" description="Helical" evidence="5">
    <location>
        <begin position="386"/>
        <end position="404"/>
    </location>
</feature>
<feature type="transmembrane region" description="Helical" evidence="5">
    <location>
        <begin position="111"/>
        <end position="129"/>
    </location>
</feature>
<protein>
    <submittedName>
        <fullName evidence="7">O-antigen ligase family protein</fullName>
    </submittedName>
</protein>
<feature type="transmembrane region" description="Helical" evidence="5">
    <location>
        <begin position="331"/>
        <end position="351"/>
    </location>
</feature>
<evidence type="ECO:0000256" key="1">
    <source>
        <dbReference type="ARBA" id="ARBA00004141"/>
    </source>
</evidence>
<dbReference type="InterPro" id="IPR011990">
    <property type="entry name" value="TPR-like_helical_dom_sf"/>
</dbReference>
<feature type="transmembrane region" description="Helical" evidence="5">
    <location>
        <begin position="62"/>
        <end position="80"/>
    </location>
</feature>
<name>A0A8J6Y714_9BACT</name>
<evidence type="ECO:0000313" key="8">
    <source>
        <dbReference type="Proteomes" id="UP000648239"/>
    </source>
</evidence>
<dbReference type="InterPro" id="IPR007016">
    <property type="entry name" value="O-antigen_ligase-rel_domated"/>
</dbReference>
<dbReference type="AlphaFoldDB" id="A0A8J6Y714"/>
<dbReference type="PANTHER" id="PTHR37422">
    <property type="entry name" value="TEICHURONIC ACID BIOSYNTHESIS PROTEIN TUAE"/>
    <property type="match status" value="1"/>
</dbReference>
<comment type="caution">
    <text evidence="7">The sequence shown here is derived from an EMBL/GenBank/DDBJ whole genome shotgun (WGS) entry which is preliminary data.</text>
</comment>
<dbReference type="Pfam" id="PF04932">
    <property type="entry name" value="Wzy_C"/>
    <property type="match status" value="1"/>
</dbReference>
<reference evidence="7 8" key="1">
    <citation type="submission" date="2020-08" db="EMBL/GenBank/DDBJ databases">
        <title>Acidobacteriota in marine sediments use diverse sulfur dissimilation pathways.</title>
        <authorList>
            <person name="Wasmund K."/>
        </authorList>
    </citation>
    <scope>NUCLEOTIDE SEQUENCE [LARGE SCALE GENOMIC DNA]</scope>
    <source>
        <strain evidence="7">MAG AM4</strain>
    </source>
</reference>
<keyword evidence="4 5" id="KW-0472">Membrane</keyword>
<evidence type="ECO:0000313" key="7">
    <source>
        <dbReference type="EMBL" id="MBD3868435.1"/>
    </source>
</evidence>
<gene>
    <name evidence="7" type="ORF">IFK94_09960</name>
</gene>
<feature type="transmembrane region" description="Helical" evidence="5">
    <location>
        <begin position="242"/>
        <end position="260"/>
    </location>
</feature>
<feature type="transmembrane region" description="Helical" evidence="5">
    <location>
        <begin position="167"/>
        <end position="188"/>
    </location>
</feature>
<dbReference type="Proteomes" id="UP000648239">
    <property type="component" value="Unassembled WGS sequence"/>
</dbReference>
<evidence type="ECO:0000259" key="6">
    <source>
        <dbReference type="Pfam" id="PF04932"/>
    </source>
</evidence>
<keyword evidence="3 5" id="KW-1133">Transmembrane helix</keyword>
<dbReference type="EMBL" id="JACXWD010000031">
    <property type="protein sequence ID" value="MBD3868435.1"/>
    <property type="molecule type" value="Genomic_DNA"/>
</dbReference>
<feature type="domain" description="O-antigen ligase-related" evidence="6">
    <location>
        <begin position="201"/>
        <end position="338"/>
    </location>
</feature>
<feature type="transmembrane region" description="Helical" evidence="5">
    <location>
        <begin position="416"/>
        <end position="437"/>
    </location>
</feature>
<dbReference type="GO" id="GO:0016020">
    <property type="term" value="C:membrane"/>
    <property type="evidence" value="ECO:0007669"/>
    <property type="project" value="UniProtKB-SubCell"/>
</dbReference>
<proteinExistence type="predicted"/>
<feature type="transmembrane region" description="Helical" evidence="5">
    <location>
        <begin position="86"/>
        <end position="104"/>
    </location>
</feature>
<dbReference type="Gene3D" id="1.25.40.10">
    <property type="entry name" value="Tetratricopeptide repeat domain"/>
    <property type="match status" value="1"/>
</dbReference>
<evidence type="ECO:0000256" key="4">
    <source>
        <dbReference type="ARBA" id="ARBA00023136"/>
    </source>
</evidence>
<evidence type="ECO:0000256" key="5">
    <source>
        <dbReference type="SAM" id="Phobius"/>
    </source>
</evidence>
<keyword evidence="7" id="KW-0436">Ligase</keyword>
<feature type="transmembrane region" description="Helical" evidence="5">
    <location>
        <begin position="218"/>
        <end position="235"/>
    </location>
</feature>
<keyword evidence="2 5" id="KW-0812">Transmembrane</keyword>
<dbReference type="InterPro" id="IPR051533">
    <property type="entry name" value="WaaL-like"/>
</dbReference>